<dbReference type="InterPro" id="IPR023600">
    <property type="entry name" value="Folylpolyglutamate_synth_euk"/>
</dbReference>
<keyword evidence="7 17" id="KW-0554">One-carbon metabolism</keyword>
<comment type="cofactor">
    <cofactor evidence="17">
        <name>a monovalent cation</name>
        <dbReference type="ChEBI" id="CHEBI:60242"/>
    </cofactor>
    <text evidence="17">A monovalent cation.</text>
</comment>
<evidence type="ECO:0000256" key="10">
    <source>
        <dbReference type="ARBA" id="ARBA00022741"/>
    </source>
</evidence>
<comment type="caution">
    <text evidence="20">The sequence shown here is derived from an EMBL/GenBank/DDBJ whole genome shotgun (WGS) entry which is preliminary data.</text>
</comment>
<keyword evidence="10 18" id="KW-0547">Nucleotide-binding</keyword>
<dbReference type="GO" id="GO:0005829">
    <property type="term" value="C:cytosol"/>
    <property type="evidence" value="ECO:0007669"/>
    <property type="project" value="TreeGrafter"/>
</dbReference>
<dbReference type="GO" id="GO:0005743">
    <property type="term" value="C:mitochondrial inner membrane"/>
    <property type="evidence" value="ECO:0007669"/>
    <property type="project" value="UniProtKB-SubCell"/>
</dbReference>
<comment type="subcellular location">
    <subcellularLocation>
        <location evidence="3">Cytoplasm</location>
    </subcellularLocation>
    <subcellularLocation>
        <location evidence="1">Mitochondrion inner membrane</location>
    </subcellularLocation>
    <subcellularLocation>
        <location evidence="2">Mitochondrion matrix</location>
    </subcellularLocation>
</comment>
<dbReference type="STRING" id="56484.A0A1Y2FC43"/>
<proteinExistence type="inferred from homology"/>
<evidence type="ECO:0000256" key="18">
    <source>
        <dbReference type="PIRSR" id="PIRSR038895-1"/>
    </source>
</evidence>
<dbReference type="AlphaFoldDB" id="A0A1Y2FC43"/>
<keyword evidence="8 17" id="KW-0436">Ligase</keyword>
<evidence type="ECO:0000256" key="19">
    <source>
        <dbReference type="PIRSR" id="PIRSR038895-2"/>
    </source>
</evidence>
<evidence type="ECO:0000313" key="20">
    <source>
        <dbReference type="EMBL" id="ORY80984.1"/>
    </source>
</evidence>
<evidence type="ECO:0000256" key="6">
    <source>
        <dbReference type="ARBA" id="ARBA00022490"/>
    </source>
</evidence>
<dbReference type="SUPFAM" id="SSF53244">
    <property type="entry name" value="MurD-like peptide ligases, peptide-binding domain"/>
    <property type="match status" value="1"/>
</dbReference>
<dbReference type="SUPFAM" id="SSF53623">
    <property type="entry name" value="MurD-like peptide ligases, catalytic domain"/>
    <property type="match status" value="1"/>
</dbReference>
<dbReference type="EMBL" id="MCFI01000012">
    <property type="protein sequence ID" value="ORY80984.1"/>
    <property type="molecule type" value="Genomic_DNA"/>
</dbReference>
<evidence type="ECO:0000256" key="3">
    <source>
        <dbReference type="ARBA" id="ARBA00004496"/>
    </source>
</evidence>
<evidence type="ECO:0000256" key="16">
    <source>
        <dbReference type="ARBA" id="ARBA00047493"/>
    </source>
</evidence>
<keyword evidence="15" id="KW-0472">Membrane</keyword>
<evidence type="ECO:0000256" key="14">
    <source>
        <dbReference type="ARBA" id="ARBA00023128"/>
    </source>
</evidence>
<dbReference type="PIRSF" id="PIRSF038895">
    <property type="entry name" value="FPGS"/>
    <property type="match status" value="1"/>
</dbReference>
<evidence type="ECO:0000256" key="11">
    <source>
        <dbReference type="ARBA" id="ARBA00022792"/>
    </source>
</evidence>
<keyword evidence="13 19" id="KW-0460">Magnesium</keyword>
<evidence type="ECO:0000256" key="13">
    <source>
        <dbReference type="ARBA" id="ARBA00022842"/>
    </source>
</evidence>
<sequence>MILARHAISLQRRRSYKSSIKDLNSLQSNAQTIQALRASGKMNVDAIPEMRSWLAKAGIQQADLDELNVIHVAGTKGKGSTCAMTASILSKYRLAYGRSPRIGLYTSPHLVSVRERIQIDGEPLPEEEWTDYFYQVWDALAKHGDARPVYFRFLTLLAFRCFIEEGVDVVVLECGVGGEHDSTNVITKPVVAGITSLDIDHVHVLGHSLPEIAWHKAGIFKEGAPAMTVEQPTEAMEVLEKRAAERQVTSFNVVPIHPALDTVSLGVGGNVQRINASLAIALANAYLTTQGVDENLGRTLPKEFIDGLEQVRWPGRCERKVVDSVEYCLDGGHTTASLQVAGSWFASLPQADGSLALIFNQQSREADLLLKDLHASLAGLSFASVVFCTNKTFAQAGYADELTSLNNATDSVEALEVQHNLAKTWERLTGQKAEVLPSIEEALAHVKKQGSKRVLVTGSLHLVGGALAVLGRGPE</sequence>
<evidence type="ECO:0000256" key="12">
    <source>
        <dbReference type="ARBA" id="ARBA00022840"/>
    </source>
</evidence>
<evidence type="ECO:0000256" key="2">
    <source>
        <dbReference type="ARBA" id="ARBA00004305"/>
    </source>
</evidence>
<dbReference type="GO" id="GO:0005759">
    <property type="term" value="C:mitochondrial matrix"/>
    <property type="evidence" value="ECO:0007669"/>
    <property type="project" value="UniProtKB-SubCell"/>
</dbReference>
<feature type="binding site" evidence="19">
    <location>
        <position position="107"/>
    </location>
    <ligand>
        <name>Mg(2+)</name>
        <dbReference type="ChEBI" id="CHEBI:18420"/>
        <label>1</label>
    </ligand>
</feature>
<keyword evidence="14" id="KW-0496">Mitochondrion</keyword>
<keyword evidence="12 18" id="KW-0067">ATP-binding</keyword>
<dbReference type="InterPro" id="IPR036615">
    <property type="entry name" value="Mur_ligase_C_dom_sf"/>
</dbReference>
<dbReference type="PANTHER" id="PTHR11136:SF5">
    <property type="entry name" value="FOLYLPOLYGLUTAMATE SYNTHASE, MITOCHONDRIAL"/>
    <property type="match status" value="1"/>
</dbReference>
<dbReference type="PANTHER" id="PTHR11136">
    <property type="entry name" value="FOLYLPOLYGLUTAMATE SYNTHASE-RELATED"/>
    <property type="match status" value="1"/>
</dbReference>
<keyword evidence="6" id="KW-0963">Cytoplasm</keyword>
<keyword evidence="11" id="KW-0999">Mitochondrion inner membrane</keyword>
<dbReference type="RefSeq" id="XP_040724629.1">
    <property type="nucleotide sequence ID" value="XM_040871958.1"/>
</dbReference>
<evidence type="ECO:0000313" key="21">
    <source>
        <dbReference type="Proteomes" id="UP000193685"/>
    </source>
</evidence>
<evidence type="ECO:0000256" key="15">
    <source>
        <dbReference type="ARBA" id="ARBA00023136"/>
    </source>
</evidence>
<dbReference type="InterPro" id="IPR001645">
    <property type="entry name" value="Folylpolyglutamate_synth"/>
</dbReference>
<evidence type="ECO:0000256" key="1">
    <source>
        <dbReference type="ARBA" id="ARBA00004273"/>
    </source>
</evidence>
<evidence type="ECO:0000256" key="17">
    <source>
        <dbReference type="PIRNR" id="PIRNR038895"/>
    </source>
</evidence>
<dbReference type="Proteomes" id="UP000193685">
    <property type="component" value="Unassembled WGS sequence"/>
</dbReference>
<dbReference type="InterPro" id="IPR018109">
    <property type="entry name" value="Folylpolyglutamate_synth_CS"/>
</dbReference>
<dbReference type="InterPro" id="IPR036565">
    <property type="entry name" value="Mur-like_cat_sf"/>
</dbReference>
<dbReference type="GO" id="GO:0005524">
    <property type="term" value="F:ATP binding"/>
    <property type="evidence" value="ECO:0007669"/>
    <property type="project" value="UniProtKB-KW"/>
</dbReference>
<feature type="binding site" evidence="18">
    <location>
        <position position="316"/>
    </location>
    <ligand>
        <name>ATP</name>
        <dbReference type="ChEBI" id="CHEBI:30616"/>
    </ligand>
</feature>
<dbReference type="OrthoDB" id="5212574at2759"/>
<dbReference type="UniPathway" id="UPA00850"/>
<name>A0A1Y2FC43_PROLT</name>
<keyword evidence="9 19" id="KW-0479">Metal-binding</keyword>
<dbReference type="GO" id="GO:0004326">
    <property type="term" value="F:tetrahydrofolylpolyglutamate synthase activity"/>
    <property type="evidence" value="ECO:0007669"/>
    <property type="project" value="UniProtKB-EC"/>
</dbReference>
<dbReference type="OMA" id="THALFCT"/>
<comment type="function">
    <text evidence="17">Catalyzes conversion of folates to polyglutamate derivatives allowing concentration of folate compounds in the cell and the intracellular retention of these cofactors, which are important substrates for most of the folate-dependent enzymes that are involved in one-carbon transfer reactions involved in purine, pyrimidine and amino acid synthesis.</text>
</comment>
<accession>A0A1Y2FC43</accession>
<gene>
    <name evidence="20" type="ORF">BCR37DRAFT_403000</name>
</gene>
<feature type="binding site" evidence="18">
    <location>
        <position position="330"/>
    </location>
    <ligand>
        <name>ATP</name>
        <dbReference type="ChEBI" id="CHEBI:30616"/>
    </ligand>
</feature>
<comment type="similarity">
    <text evidence="5 17">Belongs to the folylpolyglutamate synthase family.</text>
</comment>
<dbReference type="NCBIfam" id="TIGR01499">
    <property type="entry name" value="folC"/>
    <property type="match status" value="1"/>
</dbReference>
<dbReference type="EC" id="6.3.2.17" evidence="17"/>
<dbReference type="GO" id="GO:0046872">
    <property type="term" value="F:metal ion binding"/>
    <property type="evidence" value="ECO:0007669"/>
    <property type="project" value="UniProtKB-KW"/>
</dbReference>
<feature type="binding site" evidence="19">
    <location>
        <position position="173"/>
    </location>
    <ligand>
        <name>Mg(2+)</name>
        <dbReference type="ChEBI" id="CHEBI:18420"/>
        <label>1</label>
    </ligand>
</feature>
<dbReference type="PROSITE" id="PS01012">
    <property type="entry name" value="FOLYLPOLYGLU_SYNT_2"/>
    <property type="match status" value="1"/>
</dbReference>
<feature type="binding site" evidence="19">
    <location>
        <position position="201"/>
    </location>
    <ligand>
        <name>Mg(2+)</name>
        <dbReference type="ChEBI" id="CHEBI:18420"/>
        <label>1</label>
    </ligand>
</feature>
<dbReference type="Gene3D" id="3.40.1190.10">
    <property type="entry name" value="Mur-like, catalytic domain"/>
    <property type="match status" value="1"/>
</dbReference>
<comment type="pathway">
    <text evidence="4 17">Cofactor biosynthesis; tetrahydrofolylpolyglutamate biosynthesis.</text>
</comment>
<dbReference type="GO" id="GO:0006730">
    <property type="term" value="P:one-carbon metabolic process"/>
    <property type="evidence" value="ECO:0007669"/>
    <property type="project" value="UniProtKB-KW"/>
</dbReference>
<dbReference type="GeneID" id="63788557"/>
<evidence type="ECO:0000256" key="9">
    <source>
        <dbReference type="ARBA" id="ARBA00022723"/>
    </source>
</evidence>
<evidence type="ECO:0000256" key="7">
    <source>
        <dbReference type="ARBA" id="ARBA00022563"/>
    </source>
</evidence>
<evidence type="ECO:0000256" key="5">
    <source>
        <dbReference type="ARBA" id="ARBA00008276"/>
    </source>
</evidence>
<comment type="catalytic activity">
    <reaction evidence="16 17">
        <text>(6S)-5,6,7,8-tetrahydrofolyl-(gamma-L-Glu)(n) + L-glutamate + ATP = (6S)-5,6,7,8-tetrahydrofolyl-(gamma-L-Glu)(n+1) + ADP + phosphate + H(+)</text>
        <dbReference type="Rhea" id="RHEA:10580"/>
        <dbReference type="Rhea" id="RHEA-COMP:14738"/>
        <dbReference type="Rhea" id="RHEA-COMP:14740"/>
        <dbReference type="ChEBI" id="CHEBI:15378"/>
        <dbReference type="ChEBI" id="CHEBI:29985"/>
        <dbReference type="ChEBI" id="CHEBI:30616"/>
        <dbReference type="ChEBI" id="CHEBI:43474"/>
        <dbReference type="ChEBI" id="CHEBI:141005"/>
        <dbReference type="ChEBI" id="CHEBI:456216"/>
        <dbReference type="EC" id="6.3.2.17"/>
    </reaction>
</comment>
<protein>
    <recommendedName>
        <fullName evidence="17">Folylpolyglutamate synthase</fullName>
        <ecNumber evidence="17">6.3.2.17</ecNumber>
    </recommendedName>
    <alternativeName>
        <fullName evidence="17">Folylpoly-gamma-glutamate synthetase</fullName>
    </alternativeName>
    <alternativeName>
        <fullName evidence="17">Tetrahydrofolylpolyglutamate synthase</fullName>
    </alternativeName>
</protein>
<organism evidence="20 21">
    <name type="scientific">Protomyces lactucae-debilis</name>
    <dbReference type="NCBI Taxonomy" id="2754530"/>
    <lineage>
        <taxon>Eukaryota</taxon>
        <taxon>Fungi</taxon>
        <taxon>Dikarya</taxon>
        <taxon>Ascomycota</taxon>
        <taxon>Taphrinomycotina</taxon>
        <taxon>Taphrinomycetes</taxon>
        <taxon>Taphrinales</taxon>
        <taxon>Protomycetaceae</taxon>
        <taxon>Protomyces</taxon>
    </lineage>
</organism>
<keyword evidence="21" id="KW-1185">Reference proteome</keyword>
<evidence type="ECO:0000256" key="8">
    <source>
        <dbReference type="ARBA" id="ARBA00022598"/>
    </source>
</evidence>
<reference evidence="20 21" key="1">
    <citation type="submission" date="2016-07" db="EMBL/GenBank/DDBJ databases">
        <title>Pervasive Adenine N6-methylation of Active Genes in Fungi.</title>
        <authorList>
            <consortium name="DOE Joint Genome Institute"/>
            <person name="Mondo S.J."/>
            <person name="Dannebaum R.O."/>
            <person name="Kuo R.C."/>
            <person name="Labutti K."/>
            <person name="Haridas S."/>
            <person name="Kuo A."/>
            <person name="Salamov A."/>
            <person name="Ahrendt S.R."/>
            <person name="Lipzen A."/>
            <person name="Sullivan W."/>
            <person name="Andreopoulos W.B."/>
            <person name="Clum A."/>
            <person name="Lindquist E."/>
            <person name="Daum C."/>
            <person name="Ramamoorthy G.K."/>
            <person name="Gryganskyi A."/>
            <person name="Culley D."/>
            <person name="Magnuson J.K."/>
            <person name="James T.Y."/>
            <person name="O'Malley M.A."/>
            <person name="Stajich J.E."/>
            <person name="Spatafora J.W."/>
            <person name="Visel A."/>
            <person name="Grigoriev I.V."/>
        </authorList>
    </citation>
    <scope>NUCLEOTIDE SEQUENCE [LARGE SCALE GENOMIC DNA]</scope>
    <source>
        <strain evidence="20 21">12-1054</strain>
    </source>
</reference>
<evidence type="ECO:0000256" key="4">
    <source>
        <dbReference type="ARBA" id="ARBA00005150"/>
    </source>
</evidence>
<dbReference type="Gene3D" id="3.90.190.20">
    <property type="entry name" value="Mur ligase, C-terminal domain"/>
    <property type="match status" value="1"/>
</dbReference>